<proteinExistence type="predicted"/>
<comment type="caution">
    <text evidence="1">The sequence shown here is derived from an EMBL/GenBank/DDBJ whole genome shotgun (WGS) entry which is preliminary data.</text>
</comment>
<dbReference type="Proteomes" id="UP000749559">
    <property type="component" value="Unassembled WGS sequence"/>
</dbReference>
<name>A0A8J1XL58_OWEFU</name>
<organism evidence="1 2">
    <name type="scientific">Owenia fusiformis</name>
    <name type="common">Polychaete worm</name>
    <dbReference type="NCBI Taxonomy" id="6347"/>
    <lineage>
        <taxon>Eukaryota</taxon>
        <taxon>Metazoa</taxon>
        <taxon>Spiralia</taxon>
        <taxon>Lophotrochozoa</taxon>
        <taxon>Annelida</taxon>
        <taxon>Polychaeta</taxon>
        <taxon>Sedentaria</taxon>
        <taxon>Canalipalpata</taxon>
        <taxon>Sabellida</taxon>
        <taxon>Oweniida</taxon>
        <taxon>Oweniidae</taxon>
        <taxon>Owenia</taxon>
    </lineage>
</organism>
<sequence length="173" mass="18631">MATSTRFNVFGLGSLALLMACLLIGDATAADPVYTEGDFSASSYNSTHCWILTNYRHRLTQPHRIYRMVELCLNGGSNTLCEVKVASAEAGCPVGFSFQYEDSCYKRIPGWRKHDYAAALCQSYGASLAYMSEDDSDAELNAVGGLIVLDGGAPCNGVSEYTLGNAEIPPYSP</sequence>
<accession>A0A8J1XL58</accession>
<protein>
    <submittedName>
        <fullName evidence="1">Uncharacterized protein</fullName>
    </submittedName>
</protein>
<evidence type="ECO:0000313" key="1">
    <source>
        <dbReference type="EMBL" id="CAH1776941.1"/>
    </source>
</evidence>
<dbReference type="SUPFAM" id="SSF56436">
    <property type="entry name" value="C-type lectin-like"/>
    <property type="match status" value="1"/>
</dbReference>
<dbReference type="InterPro" id="IPR016187">
    <property type="entry name" value="CTDL_fold"/>
</dbReference>
<dbReference type="PROSITE" id="PS51257">
    <property type="entry name" value="PROKAR_LIPOPROTEIN"/>
    <property type="match status" value="1"/>
</dbReference>
<dbReference type="EMBL" id="CAIIXF020000002">
    <property type="protein sequence ID" value="CAH1776941.1"/>
    <property type="molecule type" value="Genomic_DNA"/>
</dbReference>
<keyword evidence="2" id="KW-1185">Reference proteome</keyword>
<gene>
    <name evidence="1" type="ORF">OFUS_LOCUS4068</name>
</gene>
<evidence type="ECO:0000313" key="2">
    <source>
        <dbReference type="Proteomes" id="UP000749559"/>
    </source>
</evidence>
<dbReference type="AlphaFoldDB" id="A0A8J1XL58"/>
<reference evidence="1" key="1">
    <citation type="submission" date="2022-03" db="EMBL/GenBank/DDBJ databases">
        <authorList>
            <person name="Martin C."/>
        </authorList>
    </citation>
    <scope>NUCLEOTIDE SEQUENCE</scope>
</reference>